<evidence type="ECO:0000256" key="1">
    <source>
        <dbReference type="ARBA" id="ARBA00010243"/>
    </source>
</evidence>
<keyword evidence="3" id="KW-0479">Metal-binding</keyword>
<organism evidence="9">
    <name type="scientific">Lysinibacillus sphaericus</name>
    <name type="common">Bacillus sphaericus</name>
    <dbReference type="NCBI Taxonomy" id="1421"/>
    <lineage>
        <taxon>Bacteria</taxon>
        <taxon>Bacillati</taxon>
        <taxon>Bacillota</taxon>
        <taxon>Bacilli</taxon>
        <taxon>Bacillales</taxon>
        <taxon>Bacillaceae</taxon>
        <taxon>Lysinibacillus</taxon>
    </lineage>
</organism>
<reference evidence="9" key="1">
    <citation type="submission" date="2020-02" db="EMBL/GenBank/DDBJ databases">
        <authorList>
            <person name="Hu X."/>
            <person name="Yuan Z."/>
            <person name="Cheng J."/>
            <person name="Geng P."/>
        </authorList>
    </citation>
    <scope>NUCLEOTIDE SEQUENCE</scope>
    <source>
        <strain evidence="9">SSII-1</strain>
        <plasmid evidence="9">pSSII-1</plasmid>
    </source>
</reference>
<evidence type="ECO:0000313" key="9">
    <source>
        <dbReference type="EMBL" id="QIS31143.1"/>
    </source>
</evidence>
<keyword evidence="6" id="KW-0482">Metalloprotease</keyword>
<keyword evidence="4" id="KW-0378">Hydrolase</keyword>
<proteinExistence type="inferred from homology"/>
<dbReference type="GO" id="GO:0006508">
    <property type="term" value="P:proteolysis"/>
    <property type="evidence" value="ECO:0007669"/>
    <property type="project" value="UniProtKB-KW"/>
</dbReference>
<sequence length="204" mass="22994">MEEIYERIEANNGEITEVPALIQAIIGRKKDISTNLKVLDLFDMTIVELQDIGLSRKEALRIRAVKGLLKIMNSERQGKVKSISNASEAAEYVMDEMKNLKQEHFVCLFLDTRSRVIKKETIFIGSLNSSIASPREIMRLALKYSAAGIICLHNHCSGDSEPSMQDLEVTRRLFEAGDLMGVELIDHIVIGNNEFTSIRENNLL</sequence>
<dbReference type="InterPro" id="IPR001405">
    <property type="entry name" value="UPF0758"/>
</dbReference>
<dbReference type="NCBIfam" id="TIGR00608">
    <property type="entry name" value="radc"/>
    <property type="match status" value="1"/>
</dbReference>
<evidence type="ECO:0000256" key="7">
    <source>
        <dbReference type="RuleBase" id="RU003797"/>
    </source>
</evidence>
<keyword evidence="2" id="KW-0645">Protease</keyword>
<dbReference type="GO" id="GO:0008237">
    <property type="term" value="F:metallopeptidase activity"/>
    <property type="evidence" value="ECO:0007669"/>
    <property type="project" value="UniProtKB-KW"/>
</dbReference>
<evidence type="ECO:0000256" key="2">
    <source>
        <dbReference type="ARBA" id="ARBA00022670"/>
    </source>
</evidence>
<evidence type="ECO:0000256" key="4">
    <source>
        <dbReference type="ARBA" id="ARBA00022801"/>
    </source>
</evidence>
<evidence type="ECO:0000256" key="6">
    <source>
        <dbReference type="ARBA" id="ARBA00023049"/>
    </source>
</evidence>
<keyword evidence="9" id="KW-0614">Plasmid</keyword>
<dbReference type="PANTHER" id="PTHR30471:SF3">
    <property type="entry name" value="UPF0758 PROTEIN YEES-RELATED"/>
    <property type="match status" value="1"/>
</dbReference>
<name>A0A6H0A0R0_LYSSH</name>
<dbReference type="GO" id="GO:0046872">
    <property type="term" value="F:metal ion binding"/>
    <property type="evidence" value="ECO:0007669"/>
    <property type="project" value="UniProtKB-KW"/>
</dbReference>
<dbReference type="InterPro" id="IPR037518">
    <property type="entry name" value="MPN"/>
</dbReference>
<comment type="similarity">
    <text evidence="1 7">Belongs to the UPF0758 family.</text>
</comment>
<dbReference type="CDD" id="cd08071">
    <property type="entry name" value="MPN_DUF2466"/>
    <property type="match status" value="1"/>
</dbReference>
<dbReference type="Gene3D" id="3.40.140.10">
    <property type="entry name" value="Cytidine Deaminase, domain 2"/>
    <property type="match status" value="1"/>
</dbReference>
<feature type="domain" description="MPN" evidence="8">
    <location>
        <begin position="82"/>
        <end position="204"/>
    </location>
</feature>
<dbReference type="EMBL" id="MT075580">
    <property type="protein sequence ID" value="QIS31143.1"/>
    <property type="molecule type" value="Genomic_DNA"/>
</dbReference>
<dbReference type="PROSITE" id="PS50249">
    <property type="entry name" value="MPN"/>
    <property type="match status" value="1"/>
</dbReference>
<dbReference type="RefSeq" id="WP_012291770.1">
    <property type="nucleotide sequence ID" value="NZ_CP014644.1"/>
</dbReference>
<keyword evidence="5" id="KW-0862">Zinc</keyword>
<protein>
    <submittedName>
        <fullName evidence="9">DNA repair protein RadC</fullName>
    </submittedName>
</protein>
<evidence type="ECO:0000256" key="5">
    <source>
        <dbReference type="ARBA" id="ARBA00022833"/>
    </source>
</evidence>
<geneLocation type="plasmid" evidence="9">
    <name>pSSII-1</name>
</geneLocation>
<evidence type="ECO:0000256" key="3">
    <source>
        <dbReference type="ARBA" id="ARBA00022723"/>
    </source>
</evidence>
<evidence type="ECO:0000259" key="8">
    <source>
        <dbReference type="PROSITE" id="PS50249"/>
    </source>
</evidence>
<dbReference type="InterPro" id="IPR025657">
    <property type="entry name" value="RadC_JAB"/>
</dbReference>
<accession>A0A6H0A0R0</accession>
<dbReference type="Pfam" id="PF04002">
    <property type="entry name" value="RadC"/>
    <property type="match status" value="1"/>
</dbReference>
<dbReference type="PANTHER" id="PTHR30471">
    <property type="entry name" value="DNA REPAIR PROTEIN RADC"/>
    <property type="match status" value="1"/>
</dbReference>
<dbReference type="AlphaFoldDB" id="A0A6H0A0R0"/>